<dbReference type="KEGG" id="tbe:Trebr_0003"/>
<evidence type="ECO:0000313" key="13">
    <source>
        <dbReference type="Proteomes" id="UP000006546"/>
    </source>
</evidence>
<evidence type="ECO:0000256" key="2">
    <source>
        <dbReference type="ARBA" id="ARBA00008016"/>
    </source>
</evidence>
<comment type="subcellular location">
    <subcellularLocation>
        <location evidence="1 9 10">Cytoplasm</location>
    </subcellularLocation>
</comment>
<dbReference type="STRING" id="906968.Trebr_0003"/>
<dbReference type="Pfam" id="PF02463">
    <property type="entry name" value="SMC_N"/>
    <property type="match status" value="1"/>
</dbReference>
<keyword evidence="4 9" id="KW-0963">Cytoplasm</keyword>
<accession>F4LK74</accession>
<organism evidence="12 13">
    <name type="scientific">Treponema brennaborense (strain DSM 12168 / CIP 105900 / DD5/3)</name>
    <dbReference type="NCBI Taxonomy" id="906968"/>
    <lineage>
        <taxon>Bacteria</taxon>
        <taxon>Pseudomonadati</taxon>
        <taxon>Spirochaetota</taxon>
        <taxon>Spirochaetia</taxon>
        <taxon>Spirochaetales</taxon>
        <taxon>Treponemataceae</taxon>
        <taxon>Treponema</taxon>
    </lineage>
</organism>
<evidence type="ECO:0000256" key="4">
    <source>
        <dbReference type="ARBA" id="ARBA00022490"/>
    </source>
</evidence>
<evidence type="ECO:0000256" key="1">
    <source>
        <dbReference type="ARBA" id="ARBA00004496"/>
    </source>
</evidence>
<dbReference type="EMBL" id="CP002696">
    <property type="protein sequence ID" value="AEE15463.1"/>
    <property type="molecule type" value="Genomic_DNA"/>
</dbReference>
<dbReference type="GO" id="GO:0000731">
    <property type="term" value="P:DNA synthesis involved in DNA repair"/>
    <property type="evidence" value="ECO:0007669"/>
    <property type="project" value="TreeGrafter"/>
</dbReference>
<keyword evidence="9 10" id="KW-0742">SOS response</keyword>
<evidence type="ECO:0000313" key="12">
    <source>
        <dbReference type="EMBL" id="AEE15463.1"/>
    </source>
</evidence>
<dbReference type="GO" id="GO:0006302">
    <property type="term" value="P:double-strand break repair"/>
    <property type="evidence" value="ECO:0007669"/>
    <property type="project" value="TreeGrafter"/>
</dbReference>
<dbReference type="eggNOG" id="COG1195">
    <property type="taxonomic scope" value="Bacteria"/>
</dbReference>
<dbReference type="PANTHER" id="PTHR32182:SF0">
    <property type="entry name" value="DNA REPLICATION AND REPAIR PROTEIN RECF"/>
    <property type="match status" value="1"/>
</dbReference>
<keyword evidence="7 9" id="KW-0067">ATP-binding</keyword>
<dbReference type="Gene3D" id="3.40.50.300">
    <property type="entry name" value="P-loop containing nucleotide triphosphate hydrolases"/>
    <property type="match status" value="1"/>
</dbReference>
<dbReference type="GO" id="GO:0009432">
    <property type="term" value="P:SOS response"/>
    <property type="evidence" value="ECO:0007669"/>
    <property type="project" value="UniProtKB-UniRule"/>
</dbReference>
<dbReference type="GO" id="GO:0006260">
    <property type="term" value="P:DNA replication"/>
    <property type="evidence" value="ECO:0007669"/>
    <property type="project" value="UniProtKB-UniRule"/>
</dbReference>
<evidence type="ECO:0000256" key="10">
    <source>
        <dbReference type="RuleBase" id="RU000578"/>
    </source>
</evidence>
<reference evidence="13" key="1">
    <citation type="submission" date="2011-04" db="EMBL/GenBank/DDBJ databases">
        <title>The complete genome of Treponema brennaborense DSM 12168.</title>
        <authorList>
            <person name="Lucas S."/>
            <person name="Han J."/>
            <person name="Lapidus A."/>
            <person name="Bruce D."/>
            <person name="Goodwin L."/>
            <person name="Pitluck S."/>
            <person name="Peters L."/>
            <person name="Kyrpides N."/>
            <person name="Mavromatis K."/>
            <person name="Ivanova N."/>
            <person name="Mikhailova N."/>
            <person name="Pagani I."/>
            <person name="Teshima H."/>
            <person name="Detter J.C."/>
            <person name="Tapia R."/>
            <person name="Han C."/>
            <person name="Land M."/>
            <person name="Hauser L."/>
            <person name="Markowitz V."/>
            <person name="Cheng J.-F."/>
            <person name="Hugenholtz P."/>
            <person name="Woyke T."/>
            <person name="Wu D."/>
            <person name="Gronow S."/>
            <person name="Wellnitz S."/>
            <person name="Brambilla E."/>
            <person name="Klenk H.-P."/>
            <person name="Eisen J.A."/>
        </authorList>
    </citation>
    <scope>NUCLEOTIDE SEQUENCE [LARGE SCALE GENOMIC DNA]</scope>
    <source>
        <strain evidence="13">DSM 12168 / CIP 105900 / DD5/3</strain>
    </source>
</reference>
<dbReference type="InterPro" id="IPR027417">
    <property type="entry name" value="P-loop_NTPase"/>
</dbReference>
<dbReference type="SUPFAM" id="SSF52540">
    <property type="entry name" value="P-loop containing nucleoside triphosphate hydrolases"/>
    <property type="match status" value="1"/>
</dbReference>
<keyword evidence="5 9" id="KW-0235">DNA replication</keyword>
<keyword evidence="9 10" id="KW-0234">DNA repair</keyword>
<dbReference type="HAMAP" id="MF_00365">
    <property type="entry name" value="RecF"/>
    <property type="match status" value="1"/>
</dbReference>
<dbReference type="Gene3D" id="1.20.1050.90">
    <property type="entry name" value="RecF/RecN/SMC, N-terminal domain"/>
    <property type="match status" value="1"/>
</dbReference>
<dbReference type="InterPro" id="IPR001238">
    <property type="entry name" value="DNA-binding_RecF"/>
</dbReference>
<dbReference type="HOGENOM" id="CLU_040267_0_1_12"/>
<name>F4LK74_TREBD</name>
<dbReference type="NCBIfam" id="TIGR00611">
    <property type="entry name" value="recf"/>
    <property type="match status" value="1"/>
</dbReference>
<dbReference type="InterPro" id="IPR042174">
    <property type="entry name" value="RecF_2"/>
</dbReference>
<comment type="function">
    <text evidence="9 10">The RecF protein is involved in DNA metabolism; it is required for DNA replication and normal SOS inducibility. RecF binds preferentially to single-stranded, linear DNA. It also seems to bind ATP.</text>
</comment>
<keyword evidence="8 9" id="KW-0238">DNA-binding</keyword>
<evidence type="ECO:0000256" key="6">
    <source>
        <dbReference type="ARBA" id="ARBA00022741"/>
    </source>
</evidence>
<keyword evidence="9 10" id="KW-0227">DNA damage</keyword>
<dbReference type="GO" id="GO:0005524">
    <property type="term" value="F:ATP binding"/>
    <property type="evidence" value="ECO:0007669"/>
    <property type="project" value="UniProtKB-UniRule"/>
</dbReference>
<dbReference type="InterPro" id="IPR018078">
    <property type="entry name" value="DNA-binding_RecF_CS"/>
</dbReference>
<evidence type="ECO:0000256" key="5">
    <source>
        <dbReference type="ARBA" id="ARBA00022705"/>
    </source>
</evidence>
<evidence type="ECO:0000259" key="11">
    <source>
        <dbReference type="Pfam" id="PF02463"/>
    </source>
</evidence>
<feature type="binding site" evidence="9">
    <location>
        <begin position="30"/>
        <end position="37"/>
    </location>
    <ligand>
        <name>ATP</name>
        <dbReference type="ChEBI" id="CHEBI:30616"/>
    </ligand>
</feature>
<proteinExistence type="inferred from homology"/>
<dbReference type="GO" id="GO:0003697">
    <property type="term" value="F:single-stranded DNA binding"/>
    <property type="evidence" value="ECO:0007669"/>
    <property type="project" value="UniProtKB-UniRule"/>
</dbReference>
<keyword evidence="13" id="KW-1185">Reference proteome</keyword>
<evidence type="ECO:0000256" key="8">
    <source>
        <dbReference type="ARBA" id="ARBA00023125"/>
    </source>
</evidence>
<protein>
    <recommendedName>
        <fullName evidence="3 9">DNA replication and repair protein RecF</fullName>
    </recommendedName>
</protein>
<dbReference type="OrthoDB" id="9803889at2"/>
<dbReference type="Proteomes" id="UP000006546">
    <property type="component" value="Chromosome"/>
</dbReference>
<evidence type="ECO:0000256" key="7">
    <source>
        <dbReference type="ARBA" id="ARBA00022840"/>
    </source>
</evidence>
<evidence type="ECO:0000256" key="3">
    <source>
        <dbReference type="ARBA" id="ARBA00020170"/>
    </source>
</evidence>
<dbReference type="InterPro" id="IPR003395">
    <property type="entry name" value="RecF/RecN/SMC_N"/>
</dbReference>
<keyword evidence="6 9" id="KW-0547">Nucleotide-binding</keyword>
<comment type="similarity">
    <text evidence="2 9 10">Belongs to the RecF family.</text>
</comment>
<feature type="domain" description="RecF/RecN/SMC N-terminal" evidence="11">
    <location>
        <begin position="6"/>
        <end position="343"/>
    </location>
</feature>
<dbReference type="PROSITE" id="PS00618">
    <property type="entry name" value="RECF_2"/>
    <property type="match status" value="1"/>
</dbReference>
<dbReference type="RefSeq" id="WP_013757183.1">
    <property type="nucleotide sequence ID" value="NC_015500.1"/>
</dbReference>
<sequence length="362" mass="42160">MPFLSLSCTNFRNLKNDKIDLLSKEVYFVGENGQGKSNLLEALYYASYASSFRTHNEQELVRYDEKAFSIRTLFREENDSVVSMSILFENGKKTIQKNAKKITDRKELVNAIPCVLFCHDDLDFAVGEPERRRFFIDQSLSMYDALYIDEMRRFKKVLKSRNLVLKNQQYDMLDAYDTQLAQNGLYVQYKRKKMIFTFNGIFTALYEKVTGIDGVTISYEPSWKETSHTVPDVDSIVDLLKNRRSADMMMGTTMSGPHRDRIRFIRGGKPFIPTASTGQRRLASILLRAAQAVYYTEITGRKPVLLMDDVLLELDPDKRQKVTALLPPYDQLFCTFLPGEPYERYRRSDTRVYFIENGEWHE</sequence>
<dbReference type="PANTHER" id="PTHR32182">
    <property type="entry name" value="DNA REPLICATION AND REPAIR PROTEIN RECF"/>
    <property type="match status" value="1"/>
</dbReference>
<dbReference type="GO" id="GO:0005737">
    <property type="term" value="C:cytoplasm"/>
    <property type="evidence" value="ECO:0007669"/>
    <property type="project" value="UniProtKB-SubCell"/>
</dbReference>
<evidence type="ECO:0000256" key="9">
    <source>
        <dbReference type="HAMAP-Rule" id="MF_00365"/>
    </source>
</evidence>
<dbReference type="AlphaFoldDB" id="F4LK74"/>
<gene>
    <name evidence="9" type="primary">recF</name>
    <name evidence="12" type="ordered locus">Trebr_0003</name>
</gene>